<dbReference type="EMBL" id="CP036432">
    <property type="protein sequence ID" value="QDV83294.1"/>
    <property type="molecule type" value="Genomic_DNA"/>
</dbReference>
<name>A0ABX5XMS9_9BACT</name>
<accession>A0ABX5XMS9</accession>
<dbReference type="RefSeq" id="WP_419581632.1">
    <property type="nucleotide sequence ID" value="NZ_CP036432.1"/>
</dbReference>
<sequence length="113" mass="12750">MFVDVGNQLLFQDPFYVKRWPFEFYVMDPNRTLPSEFRNVGTSVNFWARPSQPWLIHVYVQGGVDGDSLLGYVPTDLAPTIRRRIALNEPLTGSLLAIEGGSFRISASNQGDD</sequence>
<evidence type="ECO:0000313" key="1">
    <source>
        <dbReference type="EMBL" id="QDV83294.1"/>
    </source>
</evidence>
<organism evidence="1 2">
    <name type="scientific">Stieleria magnilauensis</name>
    <dbReference type="NCBI Taxonomy" id="2527963"/>
    <lineage>
        <taxon>Bacteria</taxon>
        <taxon>Pseudomonadati</taxon>
        <taxon>Planctomycetota</taxon>
        <taxon>Planctomycetia</taxon>
        <taxon>Pirellulales</taxon>
        <taxon>Pirellulaceae</taxon>
        <taxon>Stieleria</taxon>
    </lineage>
</organism>
<keyword evidence="2" id="KW-1185">Reference proteome</keyword>
<protein>
    <submittedName>
        <fullName evidence="1">Uncharacterized protein</fullName>
    </submittedName>
</protein>
<gene>
    <name evidence="1" type="ORF">TBK1r_22310</name>
</gene>
<reference evidence="1 2" key="1">
    <citation type="submission" date="2019-02" db="EMBL/GenBank/DDBJ databases">
        <title>Deep-cultivation of Planctomycetes and their phenomic and genomic characterization uncovers novel biology.</title>
        <authorList>
            <person name="Wiegand S."/>
            <person name="Jogler M."/>
            <person name="Boedeker C."/>
            <person name="Pinto D."/>
            <person name="Vollmers J."/>
            <person name="Rivas-Marin E."/>
            <person name="Kohn T."/>
            <person name="Peeters S.H."/>
            <person name="Heuer A."/>
            <person name="Rast P."/>
            <person name="Oberbeckmann S."/>
            <person name="Bunk B."/>
            <person name="Jeske O."/>
            <person name="Meyerdierks A."/>
            <person name="Storesund J.E."/>
            <person name="Kallscheuer N."/>
            <person name="Luecker S."/>
            <person name="Lage O.M."/>
            <person name="Pohl T."/>
            <person name="Merkel B.J."/>
            <person name="Hornburger P."/>
            <person name="Mueller R.-W."/>
            <person name="Bruemmer F."/>
            <person name="Labrenz M."/>
            <person name="Spormann A.M."/>
            <person name="Op den Camp H."/>
            <person name="Overmann J."/>
            <person name="Amann R."/>
            <person name="Jetten M.S.M."/>
            <person name="Mascher T."/>
            <person name="Medema M.H."/>
            <person name="Devos D.P."/>
            <person name="Kaster A.-K."/>
            <person name="Ovreas L."/>
            <person name="Rohde M."/>
            <person name="Galperin M.Y."/>
            <person name="Jogler C."/>
        </authorList>
    </citation>
    <scope>NUCLEOTIDE SEQUENCE [LARGE SCALE GENOMIC DNA]</scope>
    <source>
        <strain evidence="1 2">TBK1r</strain>
    </source>
</reference>
<evidence type="ECO:0000313" key="2">
    <source>
        <dbReference type="Proteomes" id="UP000318081"/>
    </source>
</evidence>
<dbReference type="Proteomes" id="UP000318081">
    <property type="component" value="Chromosome"/>
</dbReference>
<proteinExistence type="predicted"/>